<reference evidence="10 11" key="1">
    <citation type="submission" date="2012-02" db="EMBL/GenBank/DDBJ databases">
        <title>Complete genome sequence of Caldilinea aerophila DSM 14535 (= NBRC 102666).</title>
        <authorList>
            <person name="Oguchi A."/>
            <person name="Hosoyama A."/>
            <person name="Sekine M."/>
            <person name="Fukai R."/>
            <person name="Kato Y."/>
            <person name="Nakamura S."/>
            <person name="Hanada S."/>
            <person name="Yamazaki S."/>
            <person name="Fujita N."/>
        </authorList>
    </citation>
    <scope>NUCLEOTIDE SEQUENCE [LARGE SCALE GENOMIC DNA]</scope>
    <source>
        <strain evidence="11">DSM 14535 / JCM 11387 / NBRC 104270 / STL-6-O1</strain>
    </source>
</reference>
<dbReference type="HOGENOM" id="CLU_054346_1_0_0"/>
<dbReference type="PATRIC" id="fig|926550.5.peg.2265"/>
<dbReference type="PRINTS" id="PR00919">
    <property type="entry name" value="THERMOPTASE"/>
</dbReference>
<comment type="similarity">
    <text evidence="4">Belongs to the peptidase M29 family.</text>
</comment>
<evidence type="ECO:0000313" key="11">
    <source>
        <dbReference type="Proteomes" id="UP000007880"/>
    </source>
</evidence>
<dbReference type="EMBL" id="AP012337">
    <property type="protein sequence ID" value="BAM00091.1"/>
    <property type="molecule type" value="Genomic_DNA"/>
</dbReference>
<keyword evidence="8" id="KW-0378">Hydrolase</keyword>
<keyword evidence="11" id="KW-1185">Reference proteome</keyword>
<evidence type="ECO:0000256" key="1">
    <source>
        <dbReference type="ARBA" id="ARBA00001941"/>
    </source>
</evidence>
<evidence type="ECO:0000256" key="8">
    <source>
        <dbReference type="ARBA" id="ARBA00022801"/>
    </source>
</evidence>
<evidence type="ECO:0000256" key="9">
    <source>
        <dbReference type="ARBA" id="ARBA00023049"/>
    </source>
</evidence>
<protein>
    <submittedName>
        <fullName evidence="10">Aminopeptidase PepS</fullName>
    </submittedName>
</protein>
<name>I0I4A3_CALAS</name>
<dbReference type="InterPro" id="IPR035097">
    <property type="entry name" value="M29_N-terminal"/>
</dbReference>
<dbReference type="OrthoDB" id="9803993at2"/>
<dbReference type="GO" id="GO:0006508">
    <property type="term" value="P:proteolysis"/>
    <property type="evidence" value="ECO:0007669"/>
    <property type="project" value="UniProtKB-KW"/>
</dbReference>
<keyword evidence="7" id="KW-0479">Metal-binding</keyword>
<sequence length="428" mass="47493">MTTSFNASFNVQERLDRYADLLIRTGVNLQPRQGLLIRAELGHAPLVRAAIAAAYKVGASYVYVEWVDQPSTAAMLTYADVNALELPAFEIERFRYLVDAGWARLSLVGDEFPKALAAVEPNALRTWTVKRARAIKFYTEAMMANRLQWCVAGVPTPAWAQEVFPDRPAEEAVEALWEAILRMTRADQPDPPAAWNELNRRLKSVAAFLQRNQVQTLHFVDPVPGPDGKPATDLYVGLAEGARWVGGAAQTPAGIWFQPNMPSEEVFSMPHNRRTQGYVRTSRPSFPMQREVNDAWFRFEDGEVVEFKAGVGQDVLAQFFEIEGARRLGEVALVDASSPIFQSGLLFHEILFDENAACHIAFGEAYPECIEGGGAMSKEELAARGANFSDTHVDFMIGTATMHIDGLCADGRTVTIMRDGRFTEEMLA</sequence>
<accession>I0I4A3</accession>
<dbReference type="Proteomes" id="UP000007880">
    <property type="component" value="Chromosome"/>
</dbReference>
<dbReference type="PANTHER" id="PTHR34448:SF3">
    <property type="entry name" value="AMINOPEPTIDASE AMPS"/>
    <property type="match status" value="1"/>
</dbReference>
<comment type="cofactor">
    <cofactor evidence="2">
        <name>Mg(2+)</name>
        <dbReference type="ChEBI" id="CHEBI:18420"/>
    </cofactor>
</comment>
<dbReference type="AlphaFoldDB" id="I0I4A3"/>
<comment type="cofactor">
    <cofactor evidence="3">
        <name>Zn(2+)</name>
        <dbReference type="ChEBI" id="CHEBI:29105"/>
    </cofactor>
</comment>
<evidence type="ECO:0000256" key="5">
    <source>
        <dbReference type="ARBA" id="ARBA00022438"/>
    </source>
</evidence>
<keyword evidence="5 10" id="KW-0031">Aminopeptidase</keyword>
<gene>
    <name evidence="10" type="primary">pepS</name>
    <name evidence="10" type="ordered locus">CLDAP_20510</name>
</gene>
<dbReference type="InterPro" id="IPR000787">
    <property type="entry name" value="Peptidase_M29"/>
</dbReference>
<evidence type="ECO:0000256" key="6">
    <source>
        <dbReference type="ARBA" id="ARBA00022670"/>
    </source>
</evidence>
<evidence type="ECO:0000256" key="2">
    <source>
        <dbReference type="ARBA" id="ARBA00001946"/>
    </source>
</evidence>
<keyword evidence="6" id="KW-0645">Protease</keyword>
<dbReference type="InterPro" id="IPR052170">
    <property type="entry name" value="M29_Exopeptidase"/>
</dbReference>
<dbReference type="STRING" id="926550.CLDAP_20510"/>
<dbReference type="RefSeq" id="WP_014433326.1">
    <property type="nucleotide sequence ID" value="NC_017079.1"/>
</dbReference>
<evidence type="ECO:0000256" key="3">
    <source>
        <dbReference type="ARBA" id="ARBA00001947"/>
    </source>
</evidence>
<dbReference type="PANTHER" id="PTHR34448">
    <property type="entry name" value="AMINOPEPTIDASE"/>
    <property type="match status" value="1"/>
</dbReference>
<organism evidence="10 11">
    <name type="scientific">Caldilinea aerophila (strain DSM 14535 / JCM 11387 / NBRC 104270 / STL-6-O1)</name>
    <dbReference type="NCBI Taxonomy" id="926550"/>
    <lineage>
        <taxon>Bacteria</taxon>
        <taxon>Bacillati</taxon>
        <taxon>Chloroflexota</taxon>
        <taxon>Caldilineae</taxon>
        <taxon>Caldilineales</taxon>
        <taxon>Caldilineaceae</taxon>
        <taxon>Caldilinea</taxon>
    </lineage>
</organism>
<dbReference type="GO" id="GO:0046872">
    <property type="term" value="F:metal ion binding"/>
    <property type="evidence" value="ECO:0007669"/>
    <property type="project" value="UniProtKB-KW"/>
</dbReference>
<comment type="cofactor">
    <cofactor evidence="1">
        <name>Co(2+)</name>
        <dbReference type="ChEBI" id="CHEBI:48828"/>
    </cofactor>
</comment>
<evidence type="ECO:0000256" key="4">
    <source>
        <dbReference type="ARBA" id="ARBA00008236"/>
    </source>
</evidence>
<dbReference type="Gene3D" id="3.40.1830.10">
    <property type="entry name" value="Thermophilic metalloprotease (M29)"/>
    <property type="match status" value="1"/>
</dbReference>
<dbReference type="GO" id="GO:0008237">
    <property type="term" value="F:metallopeptidase activity"/>
    <property type="evidence" value="ECO:0007669"/>
    <property type="project" value="UniProtKB-KW"/>
</dbReference>
<keyword evidence="9" id="KW-0482">Metalloprotease</keyword>
<dbReference type="KEGG" id="cap:CLDAP_20510"/>
<dbReference type="SUPFAM" id="SSF144052">
    <property type="entry name" value="Thermophilic metalloprotease-like"/>
    <property type="match status" value="1"/>
</dbReference>
<evidence type="ECO:0000256" key="7">
    <source>
        <dbReference type="ARBA" id="ARBA00022723"/>
    </source>
</evidence>
<dbReference type="eggNOG" id="COG2309">
    <property type="taxonomic scope" value="Bacteria"/>
</dbReference>
<proteinExistence type="inferred from homology"/>
<dbReference type="Pfam" id="PF02073">
    <property type="entry name" value="Peptidase_M29"/>
    <property type="match status" value="1"/>
</dbReference>
<dbReference type="GO" id="GO:0004177">
    <property type="term" value="F:aminopeptidase activity"/>
    <property type="evidence" value="ECO:0007669"/>
    <property type="project" value="UniProtKB-KW"/>
</dbReference>
<evidence type="ECO:0000313" key="10">
    <source>
        <dbReference type="EMBL" id="BAM00091.1"/>
    </source>
</evidence>